<protein>
    <submittedName>
        <fullName evidence="2">Uncharacterized protein</fullName>
    </submittedName>
</protein>
<evidence type="ECO:0000313" key="2">
    <source>
        <dbReference type="EMBL" id="KAF2748315.1"/>
    </source>
</evidence>
<evidence type="ECO:0000313" key="3">
    <source>
        <dbReference type="Proteomes" id="UP000799440"/>
    </source>
</evidence>
<gene>
    <name evidence="2" type="ORF">M011DRAFT_466722</name>
</gene>
<reference evidence="2" key="1">
    <citation type="journal article" date="2020" name="Stud. Mycol.">
        <title>101 Dothideomycetes genomes: a test case for predicting lifestyles and emergence of pathogens.</title>
        <authorList>
            <person name="Haridas S."/>
            <person name="Albert R."/>
            <person name="Binder M."/>
            <person name="Bloem J."/>
            <person name="Labutti K."/>
            <person name="Salamov A."/>
            <person name="Andreopoulos B."/>
            <person name="Baker S."/>
            <person name="Barry K."/>
            <person name="Bills G."/>
            <person name="Bluhm B."/>
            <person name="Cannon C."/>
            <person name="Castanera R."/>
            <person name="Culley D."/>
            <person name="Daum C."/>
            <person name="Ezra D."/>
            <person name="Gonzalez J."/>
            <person name="Henrissat B."/>
            <person name="Kuo A."/>
            <person name="Liang C."/>
            <person name="Lipzen A."/>
            <person name="Lutzoni F."/>
            <person name="Magnuson J."/>
            <person name="Mondo S."/>
            <person name="Nolan M."/>
            <person name="Ohm R."/>
            <person name="Pangilinan J."/>
            <person name="Park H.-J."/>
            <person name="Ramirez L."/>
            <person name="Alfaro M."/>
            <person name="Sun H."/>
            <person name="Tritt A."/>
            <person name="Yoshinaga Y."/>
            <person name="Zwiers L.-H."/>
            <person name="Turgeon B."/>
            <person name="Goodwin S."/>
            <person name="Spatafora J."/>
            <person name="Crous P."/>
            <person name="Grigoriev I."/>
        </authorList>
    </citation>
    <scope>NUCLEOTIDE SEQUENCE</scope>
    <source>
        <strain evidence="2">CBS 119925</strain>
    </source>
</reference>
<organism evidence="2 3">
    <name type="scientific">Sporormia fimetaria CBS 119925</name>
    <dbReference type="NCBI Taxonomy" id="1340428"/>
    <lineage>
        <taxon>Eukaryota</taxon>
        <taxon>Fungi</taxon>
        <taxon>Dikarya</taxon>
        <taxon>Ascomycota</taxon>
        <taxon>Pezizomycotina</taxon>
        <taxon>Dothideomycetes</taxon>
        <taxon>Pleosporomycetidae</taxon>
        <taxon>Pleosporales</taxon>
        <taxon>Sporormiaceae</taxon>
        <taxon>Sporormia</taxon>
    </lineage>
</organism>
<accession>A0A6A6VCN2</accession>
<evidence type="ECO:0000256" key="1">
    <source>
        <dbReference type="SAM" id="MobiDB-lite"/>
    </source>
</evidence>
<proteinExistence type="predicted"/>
<dbReference type="Proteomes" id="UP000799440">
    <property type="component" value="Unassembled WGS sequence"/>
</dbReference>
<dbReference type="AlphaFoldDB" id="A0A6A6VCN2"/>
<dbReference type="EMBL" id="MU006569">
    <property type="protein sequence ID" value="KAF2748315.1"/>
    <property type="molecule type" value="Genomic_DNA"/>
</dbReference>
<sequence length="447" mass="50138">MANDSSSSEDFRESSEDEGAEITDATEADRSEKGSKDRSPPRKRRAVSHNKAGILVAHGMSPSPLPRKLPAVHPGQSMRASQLNGGPVKTMTPGQATPVTPVVRTTEPSGYTASALPTVQMRAPGAVPTQYAGTSAPPQNLVQYMVQHHSEEPGVQHLAAQRLISILPPQHYGNLNGHPQSAQLQHEVLQPCGPHPLTQRLAQKTSIHQFQHGQPLMQQPLQKAPIYPNPYALPADRIACLQQPFPEKETLIWKFWNPTIPLRLPTSYNLHKMPNLPLPPPLNPALKKATLHYNALLNRPFDFLQPAGRRLLSDTINLAWLIISDDASPAAHKTEAHNWLQYATYRVILHARAFQVSRWFPHLYTWIKTRVVLDREGRKDDKRYGQATENLCEFRQRLHVSEVEFVRAWIKKYVGLQTDLFVSDLMKVETWMTETPEAAYPTPPPDA</sequence>
<feature type="compositionally biased region" description="Basic and acidic residues" evidence="1">
    <location>
        <begin position="27"/>
        <end position="40"/>
    </location>
</feature>
<keyword evidence="3" id="KW-1185">Reference proteome</keyword>
<feature type="compositionally biased region" description="Acidic residues" evidence="1">
    <location>
        <begin position="15"/>
        <end position="26"/>
    </location>
</feature>
<feature type="region of interest" description="Disordered" evidence="1">
    <location>
        <begin position="1"/>
        <end position="105"/>
    </location>
</feature>
<name>A0A6A6VCN2_9PLEO</name>